<dbReference type="CTD" id="78774207"/>
<gene>
    <name evidence="1" type="ORF">GCK72_006603</name>
</gene>
<dbReference type="EMBL" id="WUAV01000002">
    <property type="protein sequence ID" value="KAF1766645.1"/>
    <property type="molecule type" value="Genomic_DNA"/>
</dbReference>
<protein>
    <submittedName>
        <fullName evidence="1">Uncharacterized protein</fullName>
    </submittedName>
</protein>
<comment type="caution">
    <text evidence="1">The sequence shown here is derived from an EMBL/GenBank/DDBJ whole genome shotgun (WGS) entry which is preliminary data.</text>
</comment>
<reference evidence="1 2" key="1">
    <citation type="submission" date="2019-12" db="EMBL/GenBank/DDBJ databases">
        <title>Chromosome-level assembly of the Caenorhabditis remanei genome.</title>
        <authorList>
            <person name="Teterina A.A."/>
            <person name="Willis J.H."/>
            <person name="Phillips P.C."/>
        </authorList>
    </citation>
    <scope>NUCLEOTIDE SEQUENCE [LARGE SCALE GENOMIC DNA]</scope>
    <source>
        <strain evidence="1 2">PX506</strain>
        <tissue evidence="1">Whole organism</tissue>
    </source>
</reference>
<dbReference type="KEGG" id="crq:GCK72_006603"/>
<dbReference type="AlphaFoldDB" id="A0A6A5HGQ6"/>
<dbReference type="Proteomes" id="UP000483820">
    <property type="component" value="Chromosome II"/>
</dbReference>
<proteinExistence type="predicted"/>
<dbReference type="GeneID" id="78774207"/>
<evidence type="ECO:0000313" key="2">
    <source>
        <dbReference type="Proteomes" id="UP000483820"/>
    </source>
</evidence>
<accession>A0A6A5HGQ6</accession>
<dbReference type="RefSeq" id="XP_053589892.1">
    <property type="nucleotide sequence ID" value="XM_053725698.1"/>
</dbReference>
<name>A0A6A5HGQ6_CAERE</name>
<sequence length="103" mass="11755">MMIIEPNMDEGSSPVKILREDRRKEVIKDFLVFERRRTRVLCRTTFEGDAEPLLEAEEEEAGDDEEVEGVGEQCLEDTFSVYSTTISNISADMASQYLAVKMN</sequence>
<organism evidence="1 2">
    <name type="scientific">Caenorhabditis remanei</name>
    <name type="common">Caenorhabditis vulgaris</name>
    <dbReference type="NCBI Taxonomy" id="31234"/>
    <lineage>
        <taxon>Eukaryota</taxon>
        <taxon>Metazoa</taxon>
        <taxon>Ecdysozoa</taxon>
        <taxon>Nematoda</taxon>
        <taxon>Chromadorea</taxon>
        <taxon>Rhabditida</taxon>
        <taxon>Rhabditina</taxon>
        <taxon>Rhabditomorpha</taxon>
        <taxon>Rhabditoidea</taxon>
        <taxon>Rhabditidae</taxon>
        <taxon>Peloderinae</taxon>
        <taxon>Caenorhabditis</taxon>
    </lineage>
</organism>
<evidence type="ECO:0000313" key="1">
    <source>
        <dbReference type="EMBL" id="KAF1766645.1"/>
    </source>
</evidence>